<evidence type="ECO:0000256" key="3">
    <source>
        <dbReference type="ARBA" id="ARBA00004742"/>
    </source>
</evidence>
<dbReference type="InParanoid" id="A0A6P6Y189"/>
<evidence type="ECO:0000256" key="7">
    <source>
        <dbReference type="ARBA" id="ARBA00019397"/>
    </source>
</evidence>
<evidence type="ECO:0000313" key="13">
    <source>
        <dbReference type="RefSeq" id="XP_027198064.1"/>
    </source>
</evidence>
<dbReference type="InterPro" id="IPR000652">
    <property type="entry name" value="Triosephosphate_isomerase"/>
</dbReference>
<dbReference type="Proteomes" id="UP000515146">
    <property type="component" value="Unplaced"/>
</dbReference>
<dbReference type="PROSITE" id="PS00171">
    <property type="entry name" value="TIM_1"/>
    <property type="match status" value="1"/>
</dbReference>
<dbReference type="RefSeq" id="XP_027198064.1">
    <property type="nucleotide sequence ID" value="XM_027342263.1"/>
</dbReference>
<evidence type="ECO:0000256" key="8">
    <source>
        <dbReference type="ARBA" id="ARBA00022432"/>
    </source>
</evidence>
<comment type="pathway">
    <text evidence="3 11">Carbohydrate biosynthesis; gluconeogenesis.</text>
</comment>
<evidence type="ECO:0000256" key="11">
    <source>
        <dbReference type="RuleBase" id="RU363013"/>
    </source>
</evidence>
<comment type="subunit">
    <text evidence="5">Homodimer.</text>
</comment>
<dbReference type="UniPathway" id="UPA00138"/>
<evidence type="ECO:0000256" key="4">
    <source>
        <dbReference type="ARBA" id="ARBA00007422"/>
    </source>
</evidence>
<dbReference type="PANTHER" id="PTHR21139:SF2">
    <property type="entry name" value="TRIOSEPHOSPHATE ISOMERASE"/>
    <property type="match status" value="1"/>
</dbReference>
<dbReference type="PANTHER" id="PTHR21139">
    <property type="entry name" value="TRIOSEPHOSPHATE ISOMERASE"/>
    <property type="match status" value="1"/>
</dbReference>
<protein>
    <recommendedName>
        <fullName evidence="7 11">Triosephosphate isomerase</fullName>
        <ecNumber evidence="6 11">5.3.1.1</ecNumber>
    </recommendedName>
</protein>
<evidence type="ECO:0000256" key="5">
    <source>
        <dbReference type="ARBA" id="ARBA00011738"/>
    </source>
</evidence>
<keyword evidence="12" id="KW-1185">Reference proteome</keyword>
<keyword evidence="10 11" id="KW-0413">Isomerase</keyword>
<dbReference type="InterPro" id="IPR013785">
    <property type="entry name" value="Aldolase_TIM"/>
</dbReference>
<dbReference type="CDD" id="cd00311">
    <property type="entry name" value="TIM"/>
    <property type="match status" value="1"/>
</dbReference>
<keyword evidence="8 11" id="KW-0312">Gluconeogenesis</keyword>
<evidence type="ECO:0000256" key="2">
    <source>
        <dbReference type="ARBA" id="ARBA00004680"/>
    </source>
</evidence>
<dbReference type="GO" id="GO:0006094">
    <property type="term" value="P:gluconeogenesis"/>
    <property type="evidence" value="ECO:0007669"/>
    <property type="project" value="UniProtKB-UniPathway"/>
</dbReference>
<keyword evidence="9 11" id="KW-0324">Glycolysis</keyword>
<evidence type="ECO:0000256" key="6">
    <source>
        <dbReference type="ARBA" id="ARBA00011940"/>
    </source>
</evidence>
<organism evidence="12 13">
    <name type="scientific">Dermatophagoides pteronyssinus</name>
    <name type="common">European house dust mite</name>
    <dbReference type="NCBI Taxonomy" id="6956"/>
    <lineage>
        <taxon>Eukaryota</taxon>
        <taxon>Metazoa</taxon>
        <taxon>Ecdysozoa</taxon>
        <taxon>Arthropoda</taxon>
        <taxon>Chelicerata</taxon>
        <taxon>Arachnida</taxon>
        <taxon>Acari</taxon>
        <taxon>Acariformes</taxon>
        <taxon>Sarcoptiformes</taxon>
        <taxon>Astigmata</taxon>
        <taxon>Psoroptidia</taxon>
        <taxon>Analgoidea</taxon>
        <taxon>Pyroglyphidae</taxon>
        <taxon>Dermatophagoidinae</taxon>
        <taxon>Dermatophagoides</taxon>
    </lineage>
</organism>
<comment type="similarity">
    <text evidence="4 11">Belongs to the triosephosphate isomerase family.</text>
</comment>
<dbReference type="GO" id="GO:0004807">
    <property type="term" value="F:triose-phosphate isomerase activity"/>
    <property type="evidence" value="ECO:0007669"/>
    <property type="project" value="UniProtKB-EC"/>
</dbReference>
<evidence type="ECO:0000256" key="1">
    <source>
        <dbReference type="ARBA" id="ARBA00000474"/>
    </source>
</evidence>
<dbReference type="GO" id="GO:0005829">
    <property type="term" value="C:cytosol"/>
    <property type="evidence" value="ECO:0007669"/>
    <property type="project" value="TreeGrafter"/>
</dbReference>
<dbReference type="Pfam" id="PF00121">
    <property type="entry name" value="TIM"/>
    <property type="match status" value="1"/>
</dbReference>
<dbReference type="KEGG" id="dpte:113792354"/>
<sequence>MANRIPWVGGNWKCNGDAALIESLAAQFAADGAPRAAEVCFFPTALHLEKARAAFGARAAVGVQNVCAHGKGAFTGEVAAEMAEALGARWALVGHSERRSLFGETDEQVVQKYEQAAAAGLRVAVCFGETLAQREAGASRDVCEAQLRPVLPAIKCWDSTVLAYEPVWAIGTGKRAALSDVAEMLKFVRDYVRQHAGVAAADKVRIVYGGSVTAANCKELAGAPDLDGFLVGGASLKSEFLTIVHALDK</sequence>
<dbReference type="GO" id="GO:0019563">
    <property type="term" value="P:glycerol catabolic process"/>
    <property type="evidence" value="ECO:0007669"/>
    <property type="project" value="TreeGrafter"/>
</dbReference>
<dbReference type="GO" id="GO:0006096">
    <property type="term" value="P:glycolytic process"/>
    <property type="evidence" value="ECO:0007669"/>
    <property type="project" value="UniProtKB-UniPathway"/>
</dbReference>
<evidence type="ECO:0000256" key="9">
    <source>
        <dbReference type="ARBA" id="ARBA00023152"/>
    </source>
</evidence>
<evidence type="ECO:0000313" key="12">
    <source>
        <dbReference type="Proteomes" id="UP000515146"/>
    </source>
</evidence>
<dbReference type="AlphaFoldDB" id="A0A6P6Y189"/>
<name>A0A6P6Y189_DERPT</name>
<dbReference type="Gene3D" id="3.20.20.70">
    <property type="entry name" value="Aldolase class I"/>
    <property type="match status" value="1"/>
</dbReference>
<comment type="catalytic activity">
    <reaction evidence="1 11">
        <text>D-glyceraldehyde 3-phosphate = dihydroxyacetone phosphate</text>
        <dbReference type="Rhea" id="RHEA:18585"/>
        <dbReference type="ChEBI" id="CHEBI:57642"/>
        <dbReference type="ChEBI" id="CHEBI:59776"/>
        <dbReference type="EC" id="5.3.1.1"/>
    </reaction>
</comment>
<evidence type="ECO:0000256" key="10">
    <source>
        <dbReference type="ARBA" id="ARBA00023235"/>
    </source>
</evidence>
<dbReference type="InterPro" id="IPR035990">
    <property type="entry name" value="TIM_sf"/>
</dbReference>
<dbReference type="OMA" id="CHQDVSG"/>
<gene>
    <name evidence="13" type="primary">LOC113792354</name>
</gene>
<dbReference type="PROSITE" id="PS51440">
    <property type="entry name" value="TIM_2"/>
    <property type="match status" value="1"/>
</dbReference>
<reference evidence="13" key="1">
    <citation type="submission" date="2025-08" db="UniProtKB">
        <authorList>
            <consortium name="RefSeq"/>
        </authorList>
    </citation>
    <scope>IDENTIFICATION</scope>
    <source>
        <strain evidence="13">Airmid</strain>
    </source>
</reference>
<accession>A0A6P6Y189</accession>
<dbReference type="FunFam" id="3.20.20.70:FF:000016">
    <property type="entry name" value="Triosephosphate isomerase"/>
    <property type="match status" value="1"/>
</dbReference>
<dbReference type="InterPro" id="IPR022896">
    <property type="entry name" value="TrioseP_Isoase_bac/euk"/>
</dbReference>
<dbReference type="EC" id="5.3.1.1" evidence="6 11"/>
<dbReference type="OrthoDB" id="6715177at2759"/>
<dbReference type="NCBIfam" id="TIGR00419">
    <property type="entry name" value="tim"/>
    <property type="match status" value="1"/>
</dbReference>
<dbReference type="UniPathway" id="UPA00109">
    <property type="reaction ID" value="UER00189"/>
</dbReference>
<dbReference type="InterPro" id="IPR020861">
    <property type="entry name" value="Triosephosphate_isomerase_AS"/>
</dbReference>
<proteinExistence type="inferred from homology"/>
<dbReference type="SUPFAM" id="SSF51351">
    <property type="entry name" value="Triosephosphate isomerase (TIM)"/>
    <property type="match status" value="1"/>
</dbReference>
<dbReference type="HAMAP" id="MF_00147_B">
    <property type="entry name" value="TIM_B"/>
    <property type="match status" value="1"/>
</dbReference>
<dbReference type="GO" id="GO:0046166">
    <property type="term" value="P:glyceraldehyde-3-phosphate biosynthetic process"/>
    <property type="evidence" value="ECO:0007669"/>
    <property type="project" value="TreeGrafter"/>
</dbReference>
<comment type="pathway">
    <text evidence="2 11">Carbohydrate degradation; glycolysis; D-glyceraldehyde 3-phosphate from glycerone phosphate: step 1/1.</text>
</comment>